<sequence length="90" mass="11108">MNVKKEDLLYVLRELNEIAGDSLKIVELKQKLLGSKVFLKEEECVRVFFITTIEERIEEEQWNKEWNRRQKESEEEYQRERKFPKRIFSI</sequence>
<organism evidence="2 3">
    <name type="scientific">Nephila pilipes</name>
    <name type="common">Giant wood spider</name>
    <name type="synonym">Nephila maculata</name>
    <dbReference type="NCBI Taxonomy" id="299642"/>
    <lineage>
        <taxon>Eukaryota</taxon>
        <taxon>Metazoa</taxon>
        <taxon>Ecdysozoa</taxon>
        <taxon>Arthropoda</taxon>
        <taxon>Chelicerata</taxon>
        <taxon>Arachnida</taxon>
        <taxon>Araneae</taxon>
        <taxon>Araneomorphae</taxon>
        <taxon>Entelegynae</taxon>
        <taxon>Araneoidea</taxon>
        <taxon>Nephilidae</taxon>
        <taxon>Nephila</taxon>
    </lineage>
</organism>
<reference evidence="2" key="1">
    <citation type="submission" date="2020-08" db="EMBL/GenBank/DDBJ databases">
        <title>Multicomponent nature underlies the extraordinary mechanical properties of spider dragline silk.</title>
        <authorList>
            <person name="Kono N."/>
            <person name="Nakamura H."/>
            <person name="Mori M."/>
            <person name="Yoshida Y."/>
            <person name="Ohtoshi R."/>
            <person name="Malay A.D."/>
            <person name="Moran D.A.P."/>
            <person name="Tomita M."/>
            <person name="Numata K."/>
            <person name="Arakawa K."/>
        </authorList>
    </citation>
    <scope>NUCLEOTIDE SEQUENCE</scope>
</reference>
<feature type="region of interest" description="Disordered" evidence="1">
    <location>
        <begin position="69"/>
        <end position="90"/>
    </location>
</feature>
<dbReference type="EMBL" id="BMAW01072202">
    <property type="protein sequence ID" value="GFT81756.1"/>
    <property type="molecule type" value="Genomic_DNA"/>
</dbReference>
<dbReference type="AlphaFoldDB" id="A0A8X6PPK5"/>
<keyword evidence="3" id="KW-1185">Reference proteome</keyword>
<accession>A0A8X6PPK5</accession>
<gene>
    <name evidence="2" type="ORF">NPIL_688711</name>
</gene>
<evidence type="ECO:0000313" key="2">
    <source>
        <dbReference type="EMBL" id="GFT81756.1"/>
    </source>
</evidence>
<protein>
    <submittedName>
        <fullName evidence="2">Uncharacterized protein</fullName>
    </submittedName>
</protein>
<dbReference type="Proteomes" id="UP000887013">
    <property type="component" value="Unassembled WGS sequence"/>
</dbReference>
<comment type="caution">
    <text evidence="2">The sequence shown here is derived from an EMBL/GenBank/DDBJ whole genome shotgun (WGS) entry which is preliminary data.</text>
</comment>
<evidence type="ECO:0000313" key="3">
    <source>
        <dbReference type="Proteomes" id="UP000887013"/>
    </source>
</evidence>
<proteinExistence type="predicted"/>
<name>A0A8X6PPK5_NEPPI</name>
<feature type="compositionally biased region" description="Basic and acidic residues" evidence="1">
    <location>
        <begin position="69"/>
        <end position="81"/>
    </location>
</feature>
<evidence type="ECO:0000256" key="1">
    <source>
        <dbReference type="SAM" id="MobiDB-lite"/>
    </source>
</evidence>